<name>A0A1J5RL90_9ZZZZ</name>
<dbReference type="AlphaFoldDB" id="A0A1J5RL90"/>
<evidence type="ECO:0000256" key="1">
    <source>
        <dbReference type="ARBA" id="ARBA00010587"/>
    </source>
</evidence>
<dbReference type="Gene3D" id="1.20.120.50">
    <property type="entry name" value="Hemerythrin-like"/>
    <property type="match status" value="1"/>
</dbReference>
<comment type="similarity">
    <text evidence="1">Belongs to the hemerythrin family.</text>
</comment>
<dbReference type="NCBIfam" id="TIGR02481">
    <property type="entry name" value="hemeryth_dom"/>
    <property type="match status" value="1"/>
</dbReference>
<dbReference type="PANTHER" id="PTHR37164:SF1">
    <property type="entry name" value="BACTERIOHEMERYTHRIN"/>
    <property type="match status" value="1"/>
</dbReference>
<dbReference type="InterPro" id="IPR035938">
    <property type="entry name" value="Hemerythrin-like_sf"/>
</dbReference>
<evidence type="ECO:0000313" key="5">
    <source>
        <dbReference type="EMBL" id="OIQ92751.1"/>
    </source>
</evidence>
<dbReference type="PANTHER" id="PTHR37164">
    <property type="entry name" value="BACTERIOHEMERYTHRIN"/>
    <property type="match status" value="1"/>
</dbReference>
<evidence type="ECO:0000256" key="2">
    <source>
        <dbReference type="ARBA" id="ARBA00022723"/>
    </source>
</evidence>
<accession>A0A1J5RL90</accession>
<evidence type="ECO:0000259" key="4">
    <source>
        <dbReference type="Pfam" id="PF01814"/>
    </source>
</evidence>
<proteinExistence type="inferred from homology"/>
<dbReference type="SUPFAM" id="SSF47188">
    <property type="entry name" value="Hemerythrin-like"/>
    <property type="match status" value="1"/>
</dbReference>
<keyword evidence="2" id="KW-0479">Metal-binding</keyword>
<sequence length="177" mass="19635">MPLEWREAMTVGHTAIDADHRRLIEIINRFEACPDRAHADRAARDLLAYAQSHFPREEAVMEAIGYPLCTLHRIAHEDLLGRLKDLVRRYFVGPGGGEEAALVADLRQLVTDWLVEHVLDMDLGLKPYLRPAATGTGLAGGVVVKQGQCVSWGVEHGQTRAFLAQFAAMDQGEAVWL</sequence>
<dbReference type="InterPro" id="IPR012312">
    <property type="entry name" value="Hemerythrin-like"/>
</dbReference>
<reference evidence="5" key="1">
    <citation type="submission" date="2016-10" db="EMBL/GenBank/DDBJ databases">
        <title>Sequence of Gallionella enrichment culture.</title>
        <authorList>
            <person name="Poehlein A."/>
            <person name="Muehling M."/>
            <person name="Daniel R."/>
        </authorList>
    </citation>
    <scope>NUCLEOTIDE SEQUENCE</scope>
</reference>
<evidence type="ECO:0000256" key="3">
    <source>
        <dbReference type="ARBA" id="ARBA00023004"/>
    </source>
</evidence>
<dbReference type="EMBL" id="MLJW01000223">
    <property type="protein sequence ID" value="OIQ92751.1"/>
    <property type="molecule type" value="Genomic_DNA"/>
</dbReference>
<dbReference type="InterPro" id="IPR016131">
    <property type="entry name" value="Haemerythrin_Fe_BS"/>
</dbReference>
<keyword evidence="3" id="KW-0408">Iron</keyword>
<dbReference type="InterPro" id="IPR012827">
    <property type="entry name" value="Hemerythrin_metal-bd"/>
</dbReference>
<protein>
    <submittedName>
        <fullName evidence="5">Bacteriohemerythrin</fullName>
    </submittedName>
</protein>
<comment type="caution">
    <text evidence="5">The sequence shown here is derived from an EMBL/GenBank/DDBJ whole genome shotgun (WGS) entry which is preliminary data.</text>
</comment>
<organism evidence="5">
    <name type="scientific">mine drainage metagenome</name>
    <dbReference type="NCBI Taxonomy" id="410659"/>
    <lineage>
        <taxon>unclassified sequences</taxon>
        <taxon>metagenomes</taxon>
        <taxon>ecological metagenomes</taxon>
    </lineage>
</organism>
<dbReference type="PROSITE" id="PS00550">
    <property type="entry name" value="HEMERYTHRINS"/>
    <property type="match status" value="1"/>
</dbReference>
<dbReference type="CDD" id="cd12107">
    <property type="entry name" value="Hemerythrin"/>
    <property type="match status" value="1"/>
</dbReference>
<dbReference type="GO" id="GO:0046872">
    <property type="term" value="F:metal ion binding"/>
    <property type="evidence" value="ECO:0007669"/>
    <property type="project" value="UniProtKB-KW"/>
</dbReference>
<dbReference type="InterPro" id="IPR050669">
    <property type="entry name" value="Hemerythrin"/>
</dbReference>
<dbReference type="Pfam" id="PF01814">
    <property type="entry name" value="Hemerythrin"/>
    <property type="match status" value="1"/>
</dbReference>
<feature type="domain" description="Hemerythrin-like" evidence="4">
    <location>
        <begin position="14"/>
        <end position="129"/>
    </location>
</feature>
<gene>
    <name evidence="5" type="ORF">GALL_252720</name>
</gene>